<evidence type="ECO:0000256" key="5">
    <source>
        <dbReference type="ARBA" id="ARBA00022691"/>
    </source>
</evidence>
<dbReference type="PROSITE" id="PS00092">
    <property type="entry name" value="N6_MTASE"/>
    <property type="match status" value="1"/>
</dbReference>
<dbReference type="InterPro" id="IPR002052">
    <property type="entry name" value="DNA_methylase_N6_adenine_CS"/>
</dbReference>
<dbReference type="InterPro" id="IPR051537">
    <property type="entry name" value="DNA_Adenine_Mtase"/>
</dbReference>
<dbReference type="SUPFAM" id="SSF53335">
    <property type="entry name" value="S-adenosyl-L-methionine-dependent methyltransferases"/>
    <property type="match status" value="1"/>
</dbReference>
<evidence type="ECO:0000256" key="8">
    <source>
        <dbReference type="SAM" id="Coils"/>
    </source>
</evidence>
<dbReference type="PRINTS" id="PR00507">
    <property type="entry name" value="N12N6MTFRASE"/>
</dbReference>
<dbReference type="PANTHER" id="PTHR42933:SF1">
    <property type="entry name" value="SITE-SPECIFIC DNA-METHYLTRANSFERASE (ADENINE-SPECIFIC)"/>
    <property type="match status" value="1"/>
</dbReference>
<dbReference type="Gene3D" id="3.40.50.150">
    <property type="entry name" value="Vaccinia Virus protein VP39"/>
    <property type="match status" value="1"/>
</dbReference>
<dbReference type="EMBL" id="SOCN01000001">
    <property type="protein sequence ID" value="TDV24145.1"/>
    <property type="molecule type" value="Genomic_DNA"/>
</dbReference>
<gene>
    <name evidence="11" type="ORF">BCF59_0093</name>
</gene>
<dbReference type="NCBIfam" id="TIGR00497">
    <property type="entry name" value="hsdM"/>
    <property type="match status" value="1"/>
</dbReference>
<keyword evidence="5" id="KW-0949">S-adenosyl-L-methionine</keyword>
<keyword evidence="8" id="KW-0175">Coiled coil</keyword>
<evidence type="ECO:0000313" key="11">
    <source>
        <dbReference type="EMBL" id="TDV24145.1"/>
    </source>
</evidence>
<evidence type="ECO:0000256" key="7">
    <source>
        <dbReference type="ARBA" id="ARBA00047942"/>
    </source>
</evidence>
<comment type="catalytic activity">
    <reaction evidence="7">
        <text>a 2'-deoxyadenosine in DNA + S-adenosyl-L-methionine = an N(6)-methyl-2'-deoxyadenosine in DNA + S-adenosyl-L-homocysteine + H(+)</text>
        <dbReference type="Rhea" id="RHEA:15197"/>
        <dbReference type="Rhea" id="RHEA-COMP:12418"/>
        <dbReference type="Rhea" id="RHEA-COMP:12419"/>
        <dbReference type="ChEBI" id="CHEBI:15378"/>
        <dbReference type="ChEBI" id="CHEBI:57856"/>
        <dbReference type="ChEBI" id="CHEBI:59789"/>
        <dbReference type="ChEBI" id="CHEBI:90615"/>
        <dbReference type="ChEBI" id="CHEBI:90616"/>
        <dbReference type="EC" id="2.1.1.72"/>
    </reaction>
</comment>
<keyword evidence="3" id="KW-0489">Methyltransferase</keyword>
<dbReference type="Proteomes" id="UP000295757">
    <property type="component" value="Unassembled WGS sequence"/>
</dbReference>
<evidence type="ECO:0000259" key="9">
    <source>
        <dbReference type="Pfam" id="PF02384"/>
    </source>
</evidence>
<name>A0A4R7UET4_9BACT</name>
<keyword evidence="12" id="KW-1185">Reference proteome</keyword>
<evidence type="ECO:0000256" key="4">
    <source>
        <dbReference type="ARBA" id="ARBA00022679"/>
    </source>
</evidence>
<sequence>MTKKSIEISKKEKISKQQLANKIWESADDLRGKLDPSEYKNFILSLIFYKFLSQKQLDYLNNLGDYTQEEIEYFSDEKFKNDNFNINGIDKAKYEEIKESSQNKLGYFIQFRYLYSTMTNEKYRSKYELNADNLRNAINDFNKSISESSNEASKKLFEDIFYTFTNEMSKLGSSSNVQTKQLQELAYKTVNEIPTDSQNYDVLGYIYEYLISMFASTAGKKAGEFYTPHEVSRLMAQIVGYHFKDRDRISVYDPTSGSGSLLLTIGDEVEKYIKDRKKIIYYAQELNKATFNLTRMNLVMKDIIIDNIYVNNADTLEMDWPFDRANRNKQQIVDAVVANPPYSQKWENKEKANDPRYVGFGLPPKAKADYAFLLHSLYHLDNEGIITIVLPHGVLFRGGQEKEIRKKLLQNGNISAIIGLPKDIFFNTSIATIIMVLKKTSDNKNDRSVQFIDASNLFVKGNKKNQLKEAHIKRIADTVNQYKEIEGFSKIVSFEEIENNDFNLNISRYIDNFKKTTAYDLYATMHGGVPNIEINLLDKYFNVFKDLKNTLFKTINNDYSSFKNPENISDDVNIDLKVQAFLLKFNELKQQYSDFVQQITDSPKKLLNLSQSIIENKITDFVFNEVKDIELLDQYDLYQISVDSLELMNEDIVIIANLLKNKDLSLIVKDTLNMQLTKDNKVEKWSSEILDKEYYLSCKYNDEFKNIQILQEDINTLKSEIDSIYESITEEERDDKLFSSKGFKKSELLKYVKNLSNNSSEELEELDKKLIEAGEKYTSLEKLERKLKEFSIELETKSYQSVLEITESEIINNLQSKWLKKLFENIDNHANNIIEDFINKLQTLSEKYNETLSDIDNQIKEQETKLIEMLSDLKGDEADLKGINEFIKILKGNNEF</sequence>
<evidence type="ECO:0000256" key="6">
    <source>
        <dbReference type="ARBA" id="ARBA00022747"/>
    </source>
</evidence>
<comment type="similarity">
    <text evidence="1">Belongs to the N(4)/N(6)-methyltransferase family.</text>
</comment>
<feature type="coiled-coil region" evidence="8">
    <location>
        <begin position="124"/>
        <end position="151"/>
    </location>
</feature>
<dbReference type="GO" id="GO:0003677">
    <property type="term" value="F:DNA binding"/>
    <property type="evidence" value="ECO:0007669"/>
    <property type="project" value="InterPro"/>
</dbReference>
<dbReference type="AlphaFoldDB" id="A0A4R7UET4"/>
<evidence type="ECO:0000259" key="10">
    <source>
        <dbReference type="Pfam" id="PF12161"/>
    </source>
</evidence>
<evidence type="ECO:0000256" key="3">
    <source>
        <dbReference type="ARBA" id="ARBA00022603"/>
    </source>
</evidence>
<keyword evidence="4" id="KW-0808">Transferase</keyword>
<proteinExistence type="inferred from homology"/>
<feature type="coiled-coil region" evidence="8">
    <location>
        <begin position="834"/>
        <end position="865"/>
    </location>
</feature>
<dbReference type="GO" id="GO:0008170">
    <property type="term" value="F:N-methyltransferase activity"/>
    <property type="evidence" value="ECO:0007669"/>
    <property type="project" value="InterPro"/>
</dbReference>
<dbReference type="PANTHER" id="PTHR42933">
    <property type="entry name" value="SLR6095 PROTEIN"/>
    <property type="match status" value="1"/>
</dbReference>
<dbReference type="Pfam" id="PF12161">
    <property type="entry name" value="HsdM_N"/>
    <property type="match status" value="1"/>
</dbReference>
<reference evidence="11 12" key="1">
    <citation type="submission" date="2019-03" db="EMBL/GenBank/DDBJ databases">
        <title>Genomic Encyclopedia of Archaeal and Bacterial Type Strains, Phase II (KMG-II): from individual species to whole genera.</title>
        <authorList>
            <person name="Goeker M."/>
        </authorList>
    </citation>
    <scope>NUCLEOTIDE SEQUENCE [LARGE SCALE GENOMIC DNA]</scope>
    <source>
        <strain evidence="11 12">ATCC 35214</strain>
    </source>
</reference>
<feature type="domain" description="DNA methylase adenine-specific" evidence="9">
    <location>
        <begin position="199"/>
        <end position="514"/>
    </location>
</feature>
<organism evidence="11 12">
    <name type="scientific">Mycoplasmopsis mustelae</name>
    <dbReference type="NCBI Taxonomy" id="171289"/>
    <lineage>
        <taxon>Bacteria</taxon>
        <taxon>Bacillati</taxon>
        <taxon>Mycoplasmatota</taxon>
        <taxon>Mycoplasmoidales</taxon>
        <taxon>Metamycoplasmataceae</taxon>
        <taxon>Mycoplasmopsis</taxon>
    </lineage>
</organism>
<accession>A0A4R7UET4</accession>
<keyword evidence="6" id="KW-0680">Restriction system</keyword>
<dbReference type="InterPro" id="IPR004546">
    <property type="entry name" value="Restrct_endonuc_T1M"/>
</dbReference>
<dbReference type="Gene3D" id="1.20.1260.30">
    <property type="match status" value="1"/>
</dbReference>
<dbReference type="GO" id="GO:0009307">
    <property type="term" value="P:DNA restriction-modification system"/>
    <property type="evidence" value="ECO:0007669"/>
    <property type="project" value="UniProtKB-KW"/>
</dbReference>
<evidence type="ECO:0000256" key="2">
    <source>
        <dbReference type="ARBA" id="ARBA00011900"/>
    </source>
</evidence>
<evidence type="ECO:0000256" key="1">
    <source>
        <dbReference type="ARBA" id="ARBA00006594"/>
    </source>
</evidence>
<dbReference type="Pfam" id="PF02384">
    <property type="entry name" value="N6_Mtase"/>
    <property type="match status" value="1"/>
</dbReference>
<dbReference type="GO" id="GO:0009007">
    <property type="term" value="F:site-specific DNA-methyltransferase (adenine-specific) activity"/>
    <property type="evidence" value="ECO:0007669"/>
    <property type="project" value="UniProtKB-EC"/>
</dbReference>
<dbReference type="GO" id="GO:0032259">
    <property type="term" value="P:methylation"/>
    <property type="evidence" value="ECO:0007669"/>
    <property type="project" value="UniProtKB-KW"/>
</dbReference>
<dbReference type="InterPro" id="IPR029063">
    <property type="entry name" value="SAM-dependent_MTases_sf"/>
</dbReference>
<dbReference type="InterPro" id="IPR038333">
    <property type="entry name" value="T1MK-like_N_sf"/>
</dbReference>
<evidence type="ECO:0000313" key="12">
    <source>
        <dbReference type="Proteomes" id="UP000295757"/>
    </source>
</evidence>
<feature type="domain" description="N6 adenine-specific DNA methyltransferase N-terminal" evidence="10">
    <location>
        <begin position="19"/>
        <end position="169"/>
    </location>
</feature>
<comment type="caution">
    <text evidence="11">The sequence shown here is derived from an EMBL/GenBank/DDBJ whole genome shotgun (WGS) entry which is preliminary data.</text>
</comment>
<protein>
    <recommendedName>
        <fullName evidence="2">site-specific DNA-methyltransferase (adenine-specific)</fullName>
        <ecNumber evidence="2">2.1.1.72</ecNumber>
    </recommendedName>
</protein>
<dbReference type="InterPro" id="IPR022749">
    <property type="entry name" value="D12N6_MeTrfase_N"/>
</dbReference>
<dbReference type="InterPro" id="IPR003356">
    <property type="entry name" value="DNA_methylase_A-5"/>
</dbReference>
<feature type="coiled-coil region" evidence="8">
    <location>
        <begin position="700"/>
        <end position="800"/>
    </location>
</feature>
<dbReference type="EC" id="2.1.1.72" evidence="2"/>
<dbReference type="RefSeq" id="WP_166666778.1">
    <property type="nucleotide sequence ID" value="NZ_SOCN01000001.1"/>
</dbReference>